<dbReference type="GO" id="GO:0012505">
    <property type="term" value="C:endomembrane system"/>
    <property type="evidence" value="ECO:0007669"/>
    <property type="project" value="UniProtKB-SubCell"/>
</dbReference>
<evidence type="ECO:0000256" key="2">
    <source>
        <dbReference type="ARBA" id="ARBA00022692"/>
    </source>
</evidence>
<dbReference type="GO" id="GO:0008168">
    <property type="term" value="F:methyltransferase activity"/>
    <property type="evidence" value="ECO:0007669"/>
    <property type="project" value="UniProtKB-KW"/>
</dbReference>
<feature type="transmembrane region" description="Helical" evidence="5">
    <location>
        <begin position="85"/>
        <end position="109"/>
    </location>
</feature>
<dbReference type="AlphaFoldDB" id="A0A6N6M637"/>
<evidence type="ECO:0000313" key="7">
    <source>
        <dbReference type="Proteomes" id="UP000435357"/>
    </source>
</evidence>
<proteinExistence type="predicted"/>
<keyword evidence="3 5" id="KW-1133">Transmembrane helix</keyword>
<comment type="caution">
    <text evidence="6">The sequence shown here is derived from an EMBL/GenBank/DDBJ whole genome shotgun (WGS) entry which is preliminary data.</text>
</comment>
<protein>
    <submittedName>
        <fullName evidence="6">Isoprenylcysteine carboxylmethyltransferase family protein</fullName>
    </submittedName>
</protein>
<dbReference type="Proteomes" id="UP000435357">
    <property type="component" value="Unassembled WGS sequence"/>
</dbReference>
<name>A0A6N6M637_9FLAO</name>
<dbReference type="EMBL" id="WACR01000007">
    <property type="protein sequence ID" value="KAB1063722.1"/>
    <property type="molecule type" value="Genomic_DNA"/>
</dbReference>
<evidence type="ECO:0000256" key="5">
    <source>
        <dbReference type="SAM" id="Phobius"/>
    </source>
</evidence>
<gene>
    <name evidence="6" type="ORF">F3059_09140</name>
</gene>
<dbReference type="PANTHER" id="PTHR43847">
    <property type="entry name" value="BLL3993 PROTEIN"/>
    <property type="match status" value="1"/>
</dbReference>
<keyword evidence="6" id="KW-0808">Transferase</keyword>
<evidence type="ECO:0000256" key="4">
    <source>
        <dbReference type="ARBA" id="ARBA00023136"/>
    </source>
</evidence>
<feature type="transmembrane region" description="Helical" evidence="5">
    <location>
        <begin position="33"/>
        <end position="50"/>
    </location>
</feature>
<dbReference type="InterPro" id="IPR052527">
    <property type="entry name" value="Metal_cation-efflux_comp"/>
</dbReference>
<dbReference type="Gene3D" id="1.20.120.1630">
    <property type="match status" value="1"/>
</dbReference>
<keyword evidence="7" id="KW-1185">Reference proteome</keyword>
<dbReference type="RefSeq" id="WP_151168457.1">
    <property type="nucleotide sequence ID" value="NZ_WACR01000007.1"/>
</dbReference>
<dbReference type="PANTHER" id="PTHR43847:SF1">
    <property type="entry name" value="BLL3993 PROTEIN"/>
    <property type="match status" value="1"/>
</dbReference>
<dbReference type="Pfam" id="PF04191">
    <property type="entry name" value="PEMT"/>
    <property type="match status" value="1"/>
</dbReference>
<reference evidence="6 7" key="1">
    <citation type="submission" date="2019-09" db="EMBL/GenBank/DDBJ databases">
        <title>Genomes of Cryomorphaceae.</title>
        <authorList>
            <person name="Bowman J.P."/>
        </authorList>
    </citation>
    <scope>NUCLEOTIDE SEQUENCE [LARGE SCALE GENOMIC DNA]</scope>
    <source>
        <strain evidence="6 7">KCTC 52047</strain>
    </source>
</reference>
<sequence length="146" mass="16747">MPDNVKSYLFISIQFACIGYLLFSGPLFANNSWLFLLEILGIGLAFWAVVSMSQSKLNVLPDVKNGATLIQSGPYKKVRHPMYSALIVIFLTLIVDEFSVVRLLVYLALTVTLVAKQFYEEGLLKKEFGQYKYYQENTWRIIPFVF</sequence>
<dbReference type="OrthoDB" id="9809773at2"/>
<evidence type="ECO:0000313" key="6">
    <source>
        <dbReference type="EMBL" id="KAB1063722.1"/>
    </source>
</evidence>
<keyword evidence="4 5" id="KW-0472">Membrane</keyword>
<dbReference type="InterPro" id="IPR007318">
    <property type="entry name" value="Phopholipid_MeTrfase"/>
</dbReference>
<evidence type="ECO:0000256" key="3">
    <source>
        <dbReference type="ARBA" id="ARBA00022989"/>
    </source>
</evidence>
<feature type="transmembrane region" description="Helical" evidence="5">
    <location>
        <begin position="7"/>
        <end position="27"/>
    </location>
</feature>
<keyword evidence="2 5" id="KW-0812">Transmembrane</keyword>
<organism evidence="6 7">
    <name type="scientific">Salibacter halophilus</name>
    <dbReference type="NCBI Taxonomy" id="1803916"/>
    <lineage>
        <taxon>Bacteria</taxon>
        <taxon>Pseudomonadati</taxon>
        <taxon>Bacteroidota</taxon>
        <taxon>Flavobacteriia</taxon>
        <taxon>Flavobacteriales</taxon>
        <taxon>Salibacteraceae</taxon>
        <taxon>Salibacter</taxon>
    </lineage>
</organism>
<comment type="subcellular location">
    <subcellularLocation>
        <location evidence="1">Endomembrane system</location>
        <topology evidence="1">Multi-pass membrane protein</topology>
    </subcellularLocation>
</comment>
<dbReference type="GO" id="GO:0032259">
    <property type="term" value="P:methylation"/>
    <property type="evidence" value="ECO:0007669"/>
    <property type="project" value="UniProtKB-KW"/>
</dbReference>
<accession>A0A6N6M637</accession>
<keyword evidence="6" id="KW-0489">Methyltransferase</keyword>
<evidence type="ECO:0000256" key="1">
    <source>
        <dbReference type="ARBA" id="ARBA00004127"/>
    </source>
</evidence>